<dbReference type="Gene3D" id="2.60.40.10">
    <property type="entry name" value="Immunoglobulins"/>
    <property type="match status" value="1"/>
</dbReference>
<dbReference type="CDD" id="cd02249">
    <property type="entry name" value="ZZ"/>
    <property type="match status" value="1"/>
</dbReference>
<protein>
    <recommendedName>
        <fullName evidence="6">ZZ-type domain-containing protein</fullName>
    </recommendedName>
</protein>
<feature type="region of interest" description="Disordered" evidence="5">
    <location>
        <begin position="595"/>
        <end position="625"/>
    </location>
</feature>
<dbReference type="SMART" id="SM00291">
    <property type="entry name" value="ZnF_ZZ"/>
    <property type="match status" value="4"/>
</dbReference>
<evidence type="ECO:0000256" key="4">
    <source>
        <dbReference type="PROSITE-ProRule" id="PRU00228"/>
    </source>
</evidence>
<dbReference type="Pfam" id="PF16158">
    <property type="entry name" value="N_BRCA1_IG"/>
    <property type="match status" value="1"/>
</dbReference>
<feature type="region of interest" description="Disordered" evidence="5">
    <location>
        <begin position="102"/>
        <end position="122"/>
    </location>
</feature>
<evidence type="ECO:0000259" key="6">
    <source>
        <dbReference type="PROSITE" id="PS50135"/>
    </source>
</evidence>
<dbReference type="PANTHER" id="PTHR20930:SF0">
    <property type="entry name" value="PROTEIN ILRUN"/>
    <property type="match status" value="1"/>
</dbReference>
<evidence type="ECO:0000256" key="2">
    <source>
        <dbReference type="ARBA" id="ARBA00022771"/>
    </source>
</evidence>
<dbReference type="Gene3D" id="3.30.60.90">
    <property type="match status" value="4"/>
</dbReference>
<dbReference type="CDD" id="cd14947">
    <property type="entry name" value="NBR1_like"/>
    <property type="match status" value="1"/>
</dbReference>
<keyword evidence="3" id="KW-0862">Zinc</keyword>
<dbReference type="SUPFAM" id="SSF57850">
    <property type="entry name" value="RING/U-box"/>
    <property type="match status" value="4"/>
</dbReference>
<accession>A0ABR3V5D4</accession>
<proteinExistence type="predicted"/>
<feature type="region of interest" description="Disordered" evidence="5">
    <location>
        <begin position="340"/>
        <end position="374"/>
    </location>
</feature>
<evidence type="ECO:0000256" key="5">
    <source>
        <dbReference type="SAM" id="MobiDB-lite"/>
    </source>
</evidence>
<dbReference type="EMBL" id="JAZGSY010000400">
    <property type="protein sequence ID" value="KAL1836523.1"/>
    <property type="molecule type" value="Genomic_DNA"/>
</dbReference>
<sequence length="649" mass="71554">MDALIRDFLEHVTPLPPTIVHGAPSSPRPAAGGSDLRATYAVCCNNCDRTIPDAHYHCATCDDGDFDLCQDCVDRGVSCKGTNHWMIKRFVKDGVIINSTTERLAPKPKPKPHANPAPAPAPAPVPVAERIIPLFNDFVAMRTCNCCVADLPEAEFVHCTTCDDYDLCTSCFVKNKHGHHPGHAFVPVDTKARLPREVYLLLEPGRDVIHNAICDSCNLTIHGVRHKCLDCPDWDYCSICVRSAHDLHPGHRFAPIYEPLEYKARLQGAMFAPTHFGICCDGPLCVKNHTSSTYIVGDRYKCAVCNDTDFCASCEASPLNTHNRTHPLIKFKTPVRHVSVTTTGETHGRPLRTMGDRPSPSRSAGTCPFAQPNPSSPSVIRGVQTVVDVKPSEPVKEEKTEKVAPVAAPPAAAPKPVRDDELAASYIRDTVVDGTVFEPDHVFKQTWILRNTGHVAWPADCFVRFVSGDYMGSLASDHPAKTQDVQYSFQSAPCTTSIQPGEEFGFTVCLRSPPKPGRYTSYWRLSTKEGTLFGHRLWCDIAVKLKELSRPAAPAVERAEVKAEPEVQPEHSQMIFPKLEKESPTASVHQVVKTEEPVAVSTNPEEYDDCDDADWRDGDSEEGFLTDEEYDILDASDEEFNSALNGKKN</sequence>
<dbReference type="CDD" id="cd02340">
    <property type="entry name" value="ZZ_NBR1_like"/>
    <property type="match status" value="1"/>
</dbReference>
<dbReference type="PROSITE" id="PS50135">
    <property type="entry name" value="ZF_ZZ_2"/>
    <property type="match status" value="1"/>
</dbReference>
<feature type="domain" description="ZZ-type" evidence="6">
    <location>
        <begin position="139"/>
        <end position="193"/>
    </location>
</feature>
<organism evidence="7 8">
    <name type="scientific">Humicola insolens</name>
    <name type="common">Soft-rot fungus</name>
    <dbReference type="NCBI Taxonomy" id="85995"/>
    <lineage>
        <taxon>Eukaryota</taxon>
        <taxon>Fungi</taxon>
        <taxon>Dikarya</taxon>
        <taxon>Ascomycota</taxon>
        <taxon>Pezizomycotina</taxon>
        <taxon>Sordariomycetes</taxon>
        <taxon>Sordariomycetidae</taxon>
        <taxon>Sordariales</taxon>
        <taxon>Chaetomiaceae</taxon>
        <taxon>Mycothermus</taxon>
    </lineage>
</organism>
<evidence type="ECO:0000313" key="7">
    <source>
        <dbReference type="EMBL" id="KAL1836523.1"/>
    </source>
</evidence>
<comment type="caution">
    <text evidence="7">The sequence shown here is derived from an EMBL/GenBank/DDBJ whole genome shotgun (WGS) entry which is preliminary data.</text>
</comment>
<dbReference type="InterPro" id="IPR013783">
    <property type="entry name" value="Ig-like_fold"/>
</dbReference>
<dbReference type="Proteomes" id="UP001583172">
    <property type="component" value="Unassembled WGS sequence"/>
</dbReference>
<reference evidence="7 8" key="1">
    <citation type="journal article" date="2024" name="Commun. Biol.">
        <title>Comparative genomic analysis of thermophilic fungi reveals convergent evolutionary adaptations and gene losses.</title>
        <authorList>
            <person name="Steindorff A.S."/>
            <person name="Aguilar-Pontes M.V."/>
            <person name="Robinson A.J."/>
            <person name="Andreopoulos B."/>
            <person name="LaButti K."/>
            <person name="Kuo A."/>
            <person name="Mondo S."/>
            <person name="Riley R."/>
            <person name="Otillar R."/>
            <person name="Haridas S."/>
            <person name="Lipzen A."/>
            <person name="Grimwood J."/>
            <person name="Schmutz J."/>
            <person name="Clum A."/>
            <person name="Reid I.D."/>
            <person name="Moisan M.C."/>
            <person name="Butler G."/>
            <person name="Nguyen T.T.M."/>
            <person name="Dewar K."/>
            <person name="Conant G."/>
            <person name="Drula E."/>
            <person name="Henrissat B."/>
            <person name="Hansel C."/>
            <person name="Singer S."/>
            <person name="Hutchinson M.I."/>
            <person name="de Vries R.P."/>
            <person name="Natvig D.O."/>
            <person name="Powell A.J."/>
            <person name="Tsang A."/>
            <person name="Grigoriev I.V."/>
        </authorList>
    </citation>
    <scope>NUCLEOTIDE SEQUENCE [LARGE SCALE GENOMIC DNA]</scope>
    <source>
        <strain evidence="7 8">CBS 620.91</strain>
    </source>
</reference>
<feature type="region of interest" description="Disordered" evidence="5">
    <location>
        <begin position="391"/>
        <end position="416"/>
    </location>
</feature>
<keyword evidence="8" id="KW-1185">Reference proteome</keyword>
<dbReference type="PANTHER" id="PTHR20930">
    <property type="entry name" value="OVARIAN CARCINOMA ANTIGEN CA125-RELATED"/>
    <property type="match status" value="1"/>
</dbReference>
<feature type="compositionally biased region" description="Pro residues" evidence="5">
    <location>
        <begin position="113"/>
        <end position="122"/>
    </location>
</feature>
<name>A0ABR3V5D4_HUMIN</name>
<keyword evidence="1" id="KW-0479">Metal-binding</keyword>
<dbReference type="InterPro" id="IPR043145">
    <property type="entry name" value="Znf_ZZ_sf"/>
</dbReference>
<keyword evidence="2 4" id="KW-0863">Zinc-finger</keyword>
<dbReference type="InterPro" id="IPR032350">
    <property type="entry name" value="Nbr1_FW"/>
</dbReference>
<feature type="compositionally biased region" description="Basic and acidic residues" evidence="5">
    <location>
        <begin position="391"/>
        <end position="402"/>
    </location>
</feature>
<evidence type="ECO:0000256" key="3">
    <source>
        <dbReference type="ARBA" id="ARBA00022833"/>
    </source>
</evidence>
<evidence type="ECO:0000256" key="1">
    <source>
        <dbReference type="ARBA" id="ARBA00022723"/>
    </source>
</evidence>
<evidence type="ECO:0000313" key="8">
    <source>
        <dbReference type="Proteomes" id="UP001583172"/>
    </source>
</evidence>
<gene>
    <name evidence="7" type="ORF">VTJ49DRAFT_5049</name>
</gene>
<dbReference type="InterPro" id="IPR000433">
    <property type="entry name" value="Znf_ZZ"/>
</dbReference>
<dbReference type="Pfam" id="PF00569">
    <property type="entry name" value="ZZ"/>
    <property type="match status" value="3"/>
</dbReference>